<dbReference type="Gene3D" id="3.40.50.720">
    <property type="entry name" value="NAD(P)-binding Rossmann-like Domain"/>
    <property type="match status" value="1"/>
</dbReference>
<dbReference type="InterPro" id="IPR036291">
    <property type="entry name" value="NAD(P)-bd_dom_sf"/>
</dbReference>
<dbReference type="PANTHER" id="PTHR24320:SF148">
    <property type="entry name" value="NAD(P)-BINDING ROSSMANN-FOLD SUPERFAMILY PROTEIN"/>
    <property type="match status" value="1"/>
</dbReference>
<keyword evidence="4" id="KW-0436">Ligase</keyword>
<evidence type="ECO:0000256" key="3">
    <source>
        <dbReference type="SAM" id="MobiDB-lite"/>
    </source>
</evidence>
<dbReference type="GO" id="GO:0016491">
    <property type="term" value="F:oxidoreductase activity"/>
    <property type="evidence" value="ECO:0007669"/>
    <property type="project" value="UniProtKB-KW"/>
</dbReference>
<dbReference type="Pfam" id="PF00106">
    <property type="entry name" value="adh_short"/>
    <property type="match status" value="1"/>
</dbReference>
<organism evidence="4 5">
    <name type="scientific">Mycolicibacterium tusciae</name>
    <dbReference type="NCBI Taxonomy" id="75922"/>
    <lineage>
        <taxon>Bacteria</taxon>
        <taxon>Bacillati</taxon>
        <taxon>Actinomycetota</taxon>
        <taxon>Actinomycetes</taxon>
        <taxon>Mycobacteriales</taxon>
        <taxon>Mycobacteriaceae</taxon>
        <taxon>Mycolicibacterium</taxon>
    </lineage>
</organism>
<dbReference type="AlphaFoldDB" id="A0A1X0JLI2"/>
<dbReference type="SUPFAM" id="SSF51735">
    <property type="entry name" value="NAD(P)-binding Rossmann-fold domains"/>
    <property type="match status" value="1"/>
</dbReference>
<dbReference type="EMBL" id="MVIM01000010">
    <property type="protein sequence ID" value="ORB63691.1"/>
    <property type="molecule type" value="Genomic_DNA"/>
</dbReference>
<sequence>MTATPNKTAIITGASAGLGLECATALLASDPTWHVVFAVRDVARGAHSVEQAGHPARCTVLEMDLASLTSVHAFADDFGGRGLPPLHAIVCNAGLQVVSGTERTAEGVEMTFGVNHLGHFALVRDLLADLAHPARIVVVASGTHDPAKTTGMPAPRYTRAADLAHPADDEPVDGRRRYTTSKLCNVLYTYELDRRLGCGVNGVTVNAFDPGLMPGSGLARDYSAIGRWAWRYVFPLLRVLPNVNSARASGARLAALVCDPRFDDVTGSYFEGERPIASSADSYDRAKALDLWETSERLLERTEHQDQPGEPRGRAAK</sequence>
<dbReference type="RefSeq" id="WP_083127225.1">
    <property type="nucleotide sequence ID" value="NZ_MVIM01000010.1"/>
</dbReference>
<dbReference type="Proteomes" id="UP000192411">
    <property type="component" value="Unassembled WGS sequence"/>
</dbReference>
<accession>A0A1X0JLI2</accession>
<keyword evidence="2" id="KW-0560">Oxidoreductase</keyword>
<protein>
    <submittedName>
        <fullName evidence="4">Alanine-phosphoribitol ligase</fullName>
    </submittedName>
</protein>
<dbReference type="InterPro" id="IPR002347">
    <property type="entry name" value="SDR_fam"/>
</dbReference>
<comment type="caution">
    <text evidence="4">The sequence shown here is derived from an EMBL/GenBank/DDBJ whole genome shotgun (WGS) entry which is preliminary data.</text>
</comment>
<name>A0A1X0JLI2_9MYCO</name>
<reference evidence="4 5" key="1">
    <citation type="submission" date="2017-02" db="EMBL/GenBank/DDBJ databases">
        <title>The new phylogeny of genus Mycobacterium.</title>
        <authorList>
            <person name="Tortoli E."/>
            <person name="Trovato A."/>
            <person name="Cirillo D.M."/>
        </authorList>
    </citation>
    <scope>NUCLEOTIDE SEQUENCE [LARGE SCALE GENOMIC DNA]</scope>
    <source>
        <strain evidence="4 5">DSM 44338</strain>
    </source>
</reference>
<comment type="similarity">
    <text evidence="1">Belongs to the short-chain dehydrogenases/reductases (SDR) family.</text>
</comment>
<dbReference type="STRING" id="75922.BST47_19165"/>
<dbReference type="GO" id="GO:0016874">
    <property type="term" value="F:ligase activity"/>
    <property type="evidence" value="ECO:0007669"/>
    <property type="project" value="UniProtKB-KW"/>
</dbReference>
<proteinExistence type="inferred from homology"/>
<gene>
    <name evidence="4" type="ORF">BST47_19165</name>
</gene>
<feature type="region of interest" description="Disordered" evidence="3">
    <location>
        <begin position="298"/>
        <end position="317"/>
    </location>
</feature>
<evidence type="ECO:0000313" key="5">
    <source>
        <dbReference type="Proteomes" id="UP000192411"/>
    </source>
</evidence>
<evidence type="ECO:0000256" key="1">
    <source>
        <dbReference type="ARBA" id="ARBA00006484"/>
    </source>
</evidence>
<keyword evidence="5" id="KW-1185">Reference proteome</keyword>
<evidence type="ECO:0000256" key="2">
    <source>
        <dbReference type="ARBA" id="ARBA00023002"/>
    </source>
</evidence>
<dbReference type="PRINTS" id="PR00081">
    <property type="entry name" value="GDHRDH"/>
</dbReference>
<dbReference type="PANTHER" id="PTHR24320">
    <property type="entry name" value="RETINOL DEHYDROGENASE"/>
    <property type="match status" value="1"/>
</dbReference>
<evidence type="ECO:0000313" key="4">
    <source>
        <dbReference type="EMBL" id="ORB63691.1"/>
    </source>
</evidence>
<dbReference type="OrthoDB" id="3237043at2"/>